<comment type="caution">
    <text evidence="2">The sequence shown here is derived from an EMBL/GenBank/DDBJ whole genome shotgun (WGS) entry which is preliminary data.</text>
</comment>
<reference evidence="2 3" key="1">
    <citation type="submission" date="2020-08" db="EMBL/GenBank/DDBJ databases">
        <authorList>
            <person name="Liu C."/>
            <person name="Sun Q."/>
        </authorList>
    </citation>
    <scope>NUCLEOTIDE SEQUENCE [LARGE SCALE GENOMIC DNA]</scope>
    <source>
        <strain evidence="2 3">NSJ-59</strain>
    </source>
</reference>
<dbReference type="PANTHER" id="PTHR42846:SF1">
    <property type="entry name" value="NI-SIROHYDROCHLORIN A,C-DIAMIDE REDUCTIVE CYCLASE COMPLEX, COMPONENT CFBD"/>
    <property type="match status" value="1"/>
</dbReference>
<evidence type="ECO:0000313" key="3">
    <source>
        <dbReference type="Proteomes" id="UP000606870"/>
    </source>
</evidence>
<name>A0ABR6VMD5_9FIRM</name>
<dbReference type="PANTHER" id="PTHR42846">
    <property type="entry name" value="NI-SIROHYDROCHLORIN A,C-DIAMIDE REDUCTIVE CYCLASE COMPLEX, COMPONENT CFBD"/>
    <property type="match status" value="1"/>
</dbReference>
<dbReference type="InterPro" id="IPR000510">
    <property type="entry name" value="Nase/OxRdtase_comp1"/>
</dbReference>
<evidence type="ECO:0000313" key="2">
    <source>
        <dbReference type="EMBL" id="MBC3537501.1"/>
    </source>
</evidence>
<organism evidence="2 3">
    <name type="scientific">Megasphaera hominis</name>
    <dbReference type="NCBI Taxonomy" id="159836"/>
    <lineage>
        <taxon>Bacteria</taxon>
        <taxon>Bacillati</taxon>
        <taxon>Bacillota</taxon>
        <taxon>Negativicutes</taxon>
        <taxon>Veillonellales</taxon>
        <taxon>Veillonellaceae</taxon>
        <taxon>Megasphaera</taxon>
    </lineage>
</organism>
<proteinExistence type="predicted"/>
<dbReference type="Pfam" id="PF00148">
    <property type="entry name" value="Oxidored_nitro"/>
    <property type="match status" value="1"/>
</dbReference>
<keyword evidence="3" id="KW-1185">Reference proteome</keyword>
<accession>A0ABR6VMD5</accession>
<protein>
    <submittedName>
        <fullName evidence="2">Nitrogenase molybdenum-iron protein</fullName>
    </submittedName>
</protein>
<dbReference type="Gene3D" id="3.40.50.1980">
    <property type="entry name" value="Nitrogenase molybdenum iron protein domain"/>
    <property type="match status" value="2"/>
</dbReference>
<gene>
    <name evidence="2" type="ORF">H8J70_09580</name>
</gene>
<dbReference type="Proteomes" id="UP000606870">
    <property type="component" value="Unassembled WGS sequence"/>
</dbReference>
<dbReference type="EMBL" id="JACOGK010000029">
    <property type="protein sequence ID" value="MBC3537501.1"/>
    <property type="molecule type" value="Genomic_DNA"/>
</dbReference>
<sequence length="345" mass="37737">MRGLWKYISPFAPDQSGAAAVLYGLGGLVVVCDAGGCAGNICGFDEPRWFTGAPSAAFSAGLRDMDAILGRDDRLVDKLCAAAAQIAAPFAAIIGTPVPAVIATDYQALRRLAEKRLSLPVVTIETKGTERYDTGASMAYEGLCRRFARKELARQRGRLNVLGALPLDTGCTEYTFLQEFLRHRGWQDVRIFGTHGLTDYETAGAAEKNLVLAPAGLAAARYLEEAFGTPYVVAYPVLPKVEKLPHDVTGKRILIVHQQVLANEVRRHLKGADVTVATWFLLQADLAQDGDCHLQEEDDFIQLADNDRFDIIIGDEFLRRALPHFHGTFIDLPHFAVSGRCCAYD</sequence>
<feature type="domain" description="Nitrogenase/oxidoreductase component 1" evidence="1">
    <location>
        <begin position="17"/>
        <end position="233"/>
    </location>
</feature>
<dbReference type="RefSeq" id="WP_186503927.1">
    <property type="nucleotide sequence ID" value="NZ_JACOGK010000029.1"/>
</dbReference>
<dbReference type="SUPFAM" id="SSF53807">
    <property type="entry name" value="Helical backbone' metal receptor"/>
    <property type="match status" value="1"/>
</dbReference>
<dbReference type="InterPro" id="IPR052673">
    <property type="entry name" value="Ni-siroh_cyclase_CfbD"/>
</dbReference>
<evidence type="ECO:0000259" key="1">
    <source>
        <dbReference type="Pfam" id="PF00148"/>
    </source>
</evidence>